<keyword evidence="3" id="KW-0456">Lyase</keyword>
<proteinExistence type="predicted"/>
<evidence type="ECO:0000256" key="5">
    <source>
        <dbReference type="ARBA" id="ARBA00029300"/>
    </source>
</evidence>
<keyword evidence="4" id="KW-0539">Nucleus</keyword>
<dbReference type="GO" id="GO:0016829">
    <property type="term" value="F:lyase activity"/>
    <property type="evidence" value="ECO:0007669"/>
    <property type="project" value="UniProtKB-KW"/>
</dbReference>
<keyword evidence="9" id="KW-1185">Reference proteome</keyword>
<evidence type="ECO:0000256" key="3">
    <source>
        <dbReference type="ARBA" id="ARBA00023239"/>
    </source>
</evidence>
<evidence type="ECO:0000313" key="8">
    <source>
        <dbReference type="EMBL" id="KAL1128974.1"/>
    </source>
</evidence>
<dbReference type="GO" id="GO:0004518">
    <property type="term" value="F:nuclease activity"/>
    <property type="evidence" value="ECO:0007669"/>
    <property type="project" value="UniProtKB-KW"/>
</dbReference>
<organism evidence="8 9">
    <name type="scientific">Ranatra chinensis</name>
    <dbReference type="NCBI Taxonomy" id="642074"/>
    <lineage>
        <taxon>Eukaryota</taxon>
        <taxon>Metazoa</taxon>
        <taxon>Ecdysozoa</taxon>
        <taxon>Arthropoda</taxon>
        <taxon>Hexapoda</taxon>
        <taxon>Insecta</taxon>
        <taxon>Pterygota</taxon>
        <taxon>Neoptera</taxon>
        <taxon>Paraneoptera</taxon>
        <taxon>Hemiptera</taxon>
        <taxon>Heteroptera</taxon>
        <taxon>Panheteroptera</taxon>
        <taxon>Nepomorpha</taxon>
        <taxon>Nepidae</taxon>
        <taxon>Ranatrinae</taxon>
        <taxon>Ranatra</taxon>
    </lineage>
</organism>
<evidence type="ECO:0000256" key="6">
    <source>
        <dbReference type="ARBA" id="ARBA00029543"/>
    </source>
</evidence>
<comment type="catalytic activity">
    <reaction evidence="5">
        <text>a 3'-end uridylyl-uridine-RNA = a 3'-end 2',3'-cyclophospho-uridine-RNA + uridine</text>
        <dbReference type="Rhea" id="RHEA:46052"/>
        <dbReference type="Rhea" id="RHEA-COMP:17384"/>
        <dbReference type="Rhea" id="RHEA-COMP:17385"/>
        <dbReference type="ChEBI" id="CHEBI:16704"/>
        <dbReference type="ChEBI" id="CHEBI:85643"/>
        <dbReference type="ChEBI" id="CHEBI:85644"/>
    </reaction>
    <physiologicalReaction direction="left-to-right" evidence="5">
        <dbReference type="Rhea" id="RHEA:46053"/>
    </physiologicalReaction>
</comment>
<reference evidence="8 9" key="1">
    <citation type="submission" date="2024-07" db="EMBL/GenBank/DDBJ databases">
        <title>Chromosome-level genome assembly of the water stick insect Ranatra chinensis (Heteroptera: Nepidae).</title>
        <authorList>
            <person name="Liu X."/>
        </authorList>
    </citation>
    <scope>NUCLEOTIDE SEQUENCE [LARGE SCALE GENOMIC DNA]</scope>
    <source>
        <strain evidence="8">Cailab_2021Rc</strain>
        <tissue evidence="8">Muscle</tissue>
    </source>
</reference>
<dbReference type="PANTHER" id="PTHR13522">
    <property type="entry name" value="U6 SNRNA PHOSPHODIESTERASE 1"/>
    <property type="match status" value="1"/>
</dbReference>
<dbReference type="PANTHER" id="PTHR13522:SF3">
    <property type="entry name" value="U6 SNRNA PHOSPHODIESTERASE 1"/>
    <property type="match status" value="1"/>
</dbReference>
<dbReference type="Proteomes" id="UP001558652">
    <property type="component" value="Unassembled WGS sequence"/>
</dbReference>
<dbReference type="GO" id="GO:0016787">
    <property type="term" value="F:hydrolase activity"/>
    <property type="evidence" value="ECO:0007669"/>
    <property type="project" value="UniProtKB-KW"/>
</dbReference>
<dbReference type="Gene3D" id="3.90.1140.10">
    <property type="entry name" value="Cyclic phosphodiesterase"/>
    <property type="match status" value="1"/>
</dbReference>
<keyword evidence="2" id="KW-0378">Hydrolase</keyword>
<accession>A0ABD0YE92</accession>
<dbReference type="AlphaFoldDB" id="A0ABD0YE92"/>
<gene>
    <name evidence="8" type="ORF">AAG570_013508</name>
</gene>
<evidence type="ECO:0000256" key="4">
    <source>
        <dbReference type="ARBA" id="ARBA00023242"/>
    </source>
</evidence>
<evidence type="ECO:0000256" key="7">
    <source>
        <dbReference type="ARBA" id="ARBA00030030"/>
    </source>
</evidence>
<name>A0ABD0YE92_9HEMI</name>
<dbReference type="EMBL" id="JBFDAA010000009">
    <property type="protein sequence ID" value="KAL1128974.1"/>
    <property type="molecule type" value="Genomic_DNA"/>
</dbReference>
<sequence length="229" mass="27453">MQRLPLPEQFQSIPKRQIDDYVEDDPDKHEGRLRSFPHERGNWVSFVYIPYKESYDSDLLCDLITDFYLPKLKMRRCEEPHVSLTKTFILMHHWIDQFILSVKSSVKMLPRFQLTFDTIKVYQNEEKNRTFLGLKVNLGNKELLNSLEVLREPFRDYKLDAFYQDPCFHMSIVWCPGDVKCQIEETLPILREKVNEFVKNRGGRNNLCTIFVDYYICKTGYKMYKLQLD</sequence>
<evidence type="ECO:0000256" key="1">
    <source>
        <dbReference type="ARBA" id="ARBA00022722"/>
    </source>
</evidence>
<comment type="caution">
    <text evidence="8">The sequence shown here is derived from an EMBL/GenBank/DDBJ whole genome shotgun (WGS) entry which is preliminary data.</text>
</comment>
<evidence type="ECO:0000313" key="9">
    <source>
        <dbReference type="Proteomes" id="UP001558652"/>
    </source>
</evidence>
<dbReference type="Pfam" id="PF09749">
    <property type="entry name" value="HVSL"/>
    <property type="match status" value="1"/>
</dbReference>
<protein>
    <recommendedName>
        <fullName evidence="6">U6 snRNA phosphodiesterase 1</fullName>
    </recommendedName>
    <alternativeName>
        <fullName evidence="7">3'-5' RNA exonuclease USB1</fullName>
    </alternativeName>
</protein>
<evidence type="ECO:0000256" key="2">
    <source>
        <dbReference type="ARBA" id="ARBA00022801"/>
    </source>
</evidence>
<keyword evidence="1" id="KW-0540">Nuclease</keyword>
<dbReference type="InterPro" id="IPR027521">
    <property type="entry name" value="Usb1"/>
</dbReference>